<dbReference type="RefSeq" id="WP_077570449.1">
    <property type="nucleotide sequence ID" value="NZ_MRVI01000002.1"/>
</dbReference>
<dbReference type="InterPro" id="IPR029063">
    <property type="entry name" value="SAM-dependent_MTases_sf"/>
</dbReference>
<dbReference type="GO" id="GO:0008168">
    <property type="term" value="F:methyltransferase activity"/>
    <property type="evidence" value="ECO:0007669"/>
    <property type="project" value="UniProtKB-KW"/>
</dbReference>
<keyword evidence="1" id="KW-0808">Transferase</keyword>
<protein>
    <submittedName>
        <fullName evidence="1">SAM-dependent methyltransferase</fullName>
    </submittedName>
</protein>
<dbReference type="EMBL" id="MRVI01000002">
    <property type="protein sequence ID" value="OOC59352.1"/>
    <property type="molecule type" value="Genomic_DNA"/>
</dbReference>
<evidence type="ECO:0000313" key="1">
    <source>
        <dbReference type="EMBL" id="OOC59352.1"/>
    </source>
</evidence>
<name>A0ABX3JR89_9BACL</name>
<dbReference type="GO" id="GO:0032259">
    <property type="term" value="P:methylation"/>
    <property type="evidence" value="ECO:0007669"/>
    <property type="project" value="UniProtKB-KW"/>
</dbReference>
<sequence length="238" mass="27707">MRRDEMRQGKTKLELDRVVFIGRTYEEYMQMFDLQAKELAGKKILDCPAGACSFTAHAAAAGLDVTASDIAYDHRIEDLERKGLEDTAHAMESMEQTKRNFVWDFYGDVAGVSRHRHQALRDCVADMRAHPERYVAAVLPELPFCDEQFDLVLSAHFLFMYSDRLDYDFHRNTIRELLRVTSEEVRIFPLTDLSGNRYEHLERLIQDLEAEGLEVTENQVSYEFMINGNSMLRIRKTR</sequence>
<dbReference type="Proteomes" id="UP000189059">
    <property type="component" value="Unassembled WGS sequence"/>
</dbReference>
<reference evidence="1 2" key="1">
    <citation type="submission" date="2016-12" db="EMBL/GenBank/DDBJ databases">
        <title>Genome sequencing and description of Paenibacillus sp. nov. from high altitude lake in the Indian Trans- Himalayas.</title>
        <authorList>
            <person name="Kiran S."/>
            <person name="Swarnkar M.K."/>
            <person name="Rana A."/>
            <person name="Tewari R."/>
            <person name="Gulati A."/>
        </authorList>
    </citation>
    <scope>NUCLEOTIDE SEQUENCE [LARGE SCALE GENOMIC DNA]</scope>
    <source>
        <strain evidence="1 2">IHBB 9951</strain>
    </source>
</reference>
<evidence type="ECO:0000313" key="2">
    <source>
        <dbReference type="Proteomes" id="UP000189059"/>
    </source>
</evidence>
<keyword evidence="2" id="KW-1185">Reference proteome</keyword>
<dbReference type="Gene3D" id="3.40.50.150">
    <property type="entry name" value="Vaccinia Virus protein VP39"/>
    <property type="match status" value="1"/>
</dbReference>
<dbReference type="SUPFAM" id="SSF53335">
    <property type="entry name" value="S-adenosyl-L-methionine-dependent methyltransferases"/>
    <property type="match status" value="1"/>
</dbReference>
<comment type="caution">
    <text evidence="1">The sequence shown here is derived from an EMBL/GenBank/DDBJ whole genome shotgun (WGS) entry which is preliminary data.</text>
</comment>
<keyword evidence="1" id="KW-0489">Methyltransferase</keyword>
<gene>
    <name evidence="1" type="ORF">BBD40_27420</name>
</gene>
<proteinExistence type="predicted"/>
<organism evidence="1 2">
    <name type="scientific">Paenibacillus ihbetae</name>
    <dbReference type="NCBI Taxonomy" id="1870820"/>
    <lineage>
        <taxon>Bacteria</taxon>
        <taxon>Bacillati</taxon>
        <taxon>Bacillota</taxon>
        <taxon>Bacilli</taxon>
        <taxon>Bacillales</taxon>
        <taxon>Paenibacillaceae</taxon>
        <taxon>Paenibacillus</taxon>
    </lineage>
</organism>
<accession>A0ABX3JR89</accession>